<dbReference type="EMBL" id="KQ460878">
    <property type="protein sequence ID" value="KPJ11604.1"/>
    <property type="molecule type" value="Genomic_DNA"/>
</dbReference>
<gene>
    <name evidence="2" type="ORF">RR48_08346</name>
</gene>
<feature type="compositionally biased region" description="Low complexity" evidence="1">
    <location>
        <begin position="147"/>
        <end position="159"/>
    </location>
</feature>
<organism evidence="2 3">
    <name type="scientific">Papilio machaon</name>
    <name type="common">Old World swallowtail butterfly</name>
    <dbReference type="NCBI Taxonomy" id="76193"/>
    <lineage>
        <taxon>Eukaryota</taxon>
        <taxon>Metazoa</taxon>
        <taxon>Ecdysozoa</taxon>
        <taxon>Arthropoda</taxon>
        <taxon>Hexapoda</taxon>
        <taxon>Insecta</taxon>
        <taxon>Pterygota</taxon>
        <taxon>Neoptera</taxon>
        <taxon>Endopterygota</taxon>
        <taxon>Lepidoptera</taxon>
        <taxon>Glossata</taxon>
        <taxon>Ditrysia</taxon>
        <taxon>Papilionoidea</taxon>
        <taxon>Papilionidae</taxon>
        <taxon>Papilioninae</taxon>
        <taxon>Papilio</taxon>
    </lineage>
</organism>
<feature type="region of interest" description="Disordered" evidence="1">
    <location>
        <begin position="147"/>
        <end position="198"/>
    </location>
</feature>
<keyword evidence="3" id="KW-1185">Reference proteome</keyword>
<evidence type="ECO:0000256" key="1">
    <source>
        <dbReference type="SAM" id="MobiDB-lite"/>
    </source>
</evidence>
<dbReference type="InParanoid" id="A0A194R262"/>
<dbReference type="Proteomes" id="UP000053240">
    <property type="component" value="Unassembled WGS sequence"/>
</dbReference>
<feature type="compositionally biased region" description="Low complexity" evidence="1">
    <location>
        <begin position="166"/>
        <end position="181"/>
    </location>
</feature>
<evidence type="ECO:0000313" key="2">
    <source>
        <dbReference type="EMBL" id="KPJ11604.1"/>
    </source>
</evidence>
<accession>A0A194R262</accession>
<evidence type="ECO:0000313" key="3">
    <source>
        <dbReference type="Proteomes" id="UP000053240"/>
    </source>
</evidence>
<name>A0A194R262_PAPMA</name>
<reference evidence="2 3" key="1">
    <citation type="journal article" date="2015" name="Nat. Commun.">
        <title>Outbred genome sequencing and CRISPR/Cas9 gene editing in butterflies.</title>
        <authorList>
            <person name="Li X."/>
            <person name="Fan D."/>
            <person name="Zhang W."/>
            <person name="Liu G."/>
            <person name="Zhang L."/>
            <person name="Zhao L."/>
            <person name="Fang X."/>
            <person name="Chen L."/>
            <person name="Dong Y."/>
            <person name="Chen Y."/>
            <person name="Ding Y."/>
            <person name="Zhao R."/>
            <person name="Feng M."/>
            <person name="Zhu Y."/>
            <person name="Feng Y."/>
            <person name="Jiang X."/>
            <person name="Zhu D."/>
            <person name="Xiang H."/>
            <person name="Feng X."/>
            <person name="Li S."/>
            <person name="Wang J."/>
            <person name="Zhang G."/>
            <person name="Kronforst M.R."/>
            <person name="Wang W."/>
        </authorList>
    </citation>
    <scope>NUCLEOTIDE SEQUENCE [LARGE SCALE GENOMIC DNA]</scope>
    <source>
        <strain evidence="2">Ya'a_city_454_Pm</strain>
        <tissue evidence="2">Whole body</tissue>
    </source>
</reference>
<proteinExistence type="predicted"/>
<protein>
    <submittedName>
        <fullName evidence="2">Uncharacterized protein</fullName>
    </submittedName>
</protein>
<sequence length="198" mass="21225">MSKSILSGPAKLSPKDIFISSLDVPTEGLGVYPKLGNTSSLSVYRRQALLTARADARDEDDERPLDVGGPASPPPQPSATQHTNSCTYSTSAMKRVEMYHLKPLSFRSVVQLGRWRGLWRGGSGLRLIVLGRRARLLSPRRPLAALPRAGSPLARAASADPPPDQPTSTTTSTAATPPASDLKSIERMVNGLDVETQD</sequence>
<feature type="region of interest" description="Disordered" evidence="1">
    <location>
        <begin position="52"/>
        <end position="85"/>
    </location>
</feature>
<dbReference type="AlphaFoldDB" id="A0A194R262"/>